<dbReference type="PROSITE" id="PS52004">
    <property type="entry name" value="KS3_2"/>
    <property type="match status" value="1"/>
</dbReference>
<dbReference type="InterPro" id="IPR013968">
    <property type="entry name" value="PKS_KR"/>
</dbReference>
<dbReference type="Gene3D" id="3.40.47.10">
    <property type="match status" value="1"/>
</dbReference>
<evidence type="ECO:0000256" key="19">
    <source>
        <dbReference type="ARBA" id="ARBA00078169"/>
    </source>
</evidence>
<evidence type="ECO:0000256" key="13">
    <source>
        <dbReference type="ARBA" id="ARBA00052119"/>
    </source>
</evidence>
<dbReference type="PROSITE" id="PS50075">
    <property type="entry name" value="CARRIER"/>
    <property type="match status" value="1"/>
</dbReference>
<comment type="catalytic activity">
    <reaction evidence="13">
        <text>docosanoyl-[(phenol)carboxyphthiodiolenone synthase] + 2 (S)-methylmalonyl-CoA + 3 malonyl-CoA + 5 NADPH + 10 H(+) = C34-carboxyphthiodiolenone-[(phenol)carboxyphthiodiolenone synthase] + 5 CO2 + 5 NADP(+) + 5 CoA + 2 H2O</text>
        <dbReference type="Rhea" id="RHEA:57752"/>
        <dbReference type="Rhea" id="RHEA-COMP:14987"/>
        <dbReference type="Rhea" id="RHEA-COMP:14988"/>
        <dbReference type="ChEBI" id="CHEBI:15377"/>
        <dbReference type="ChEBI" id="CHEBI:15378"/>
        <dbReference type="ChEBI" id="CHEBI:16526"/>
        <dbReference type="ChEBI" id="CHEBI:57287"/>
        <dbReference type="ChEBI" id="CHEBI:57327"/>
        <dbReference type="ChEBI" id="CHEBI:57384"/>
        <dbReference type="ChEBI" id="CHEBI:57783"/>
        <dbReference type="ChEBI" id="CHEBI:58349"/>
        <dbReference type="ChEBI" id="CHEBI:142237"/>
        <dbReference type="ChEBI" id="CHEBI:142238"/>
        <dbReference type="EC" id="2.3.1.292"/>
    </reaction>
</comment>
<comment type="catalytic activity">
    <reaction evidence="14">
        <text>icosanoyl-[(phenol)carboxyphthiodiolenone synthase] + 2 (S)-methylmalonyl-CoA + 3 malonyl-CoA + 5 NADPH + 10 H(+) = C32-carboxyphthiodiolenone-[(phenol)carboxyphthiodiolenone synthase] + 5 CO2 + 5 NADP(+) + 5 CoA + 2 H2O</text>
        <dbReference type="Rhea" id="RHEA:57748"/>
        <dbReference type="Rhea" id="RHEA-COMP:14985"/>
        <dbReference type="Rhea" id="RHEA-COMP:14986"/>
        <dbReference type="ChEBI" id="CHEBI:15377"/>
        <dbReference type="ChEBI" id="CHEBI:15378"/>
        <dbReference type="ChEBI" id="CHEBI:16526"/>
        <dbReference type="ChEBI" id="CHEBI:57287"/>
        <dbReference type="ChEBI" id="CHEBI:57327"/>
        <dbReference type="ChEBI" id="CHEBI:57384"/>
        <dbReference type="ChEBI" id="CHEBI:57783"/>
        <dbReference type="ChEBI" id="CHEBI:58349"/>
        <dbReference type="ChEBI" id="CHEBI:87848"/>
        <dbReference type="ChEBI" id="CHEBI:142236"/>
        <dbReference type="EC" id="2.3.1.292"/>
    </reaction>
</comment>
<keyword evidence="25" id="KW-1185">Reference proteome</keyword>
<dbReference type="PANTHER" id="PTHR43775:SF51">
    <property type="entry name" value="INACTIVE PHENOLPHTHIOCEROL SYNTHESIS POLYKETIDE SYNTHASE TYPE I PKS1-RELATED"/>
    <property type="match status" value="1"/>
</dbReference>
<dbReference type="PANTHER" id="PTHR43775">
    <property type="entry name" value="FATTY ACID SYNTHASE"/>
    <property type="match status" value="1"/>
</dbReference>
<evidence type="ECO:0000256" key="5">
    <source>
        <dbReference type="ARBA" id="ARBA00022679"/>
    </source>
</evidence>
<evidence type="ECO:0000256" key="4">
    <source>
        <dbReference type="ARBA" id="ARBA00022553"/>
    </source>
</evidence>
<evidence type="ECO:0000259" key="22">
    <source>
        <dbReference type="PROSITE" id="PS50075"/>
    </source>
</evidence>
<dbReference type="GO" id="GO:0034081">
    <property type="term" value="C:polyketide synthase complex"/>
    <property type="evidence" value="ECO:0007669"/>
    <property type="project" value="UniProtKB-ARBA"/>
</dbReference>
<dbReference type="SUPFAM" id="SSF47336">
    <property type="entry name" value="ACP-like"/>
    <property type="match status" value="1"/>
</dbReference>
<evidence type="ECO:0000256" key="20">
    <source>
        <dbReference type="ARBA" id="ARBA00084020"/>
    </source>
</evidence>
<dbReference type="GO" id="GO:0006633">
    <property type="term" value="P:fatty acid biosynthetic process"/>
    <property type="evidence" value="ECO:0007669"/>
    <property type="project" value="TreeGrafter"/>
</dbReference>
<dbReference type="SUPFAM" id="SSF51735">
    <property type="entry name" value="NAD(P)-binding Rossmann-fold domains"/>
    <property type="match status" value="2"/>
</dbReference>
<evidence type="ECO:0000256" key="2">
    <source>
        <dbReference type="ARBA" id="ARBA00001957"/>
    </source>
</evidence>
<dbReference type="CDD" id="cd00833">
    <property type="entry name" value="PKS"/>
    <property type="match status" value="1"/>
</dbReference>
<dbReference type="SUPFAM" id="SSF52151">
    <property type="entry name" value="FabD/lysophospholipase-like"/>
    <property type="match status" value="1"/>
</dbReference>
<dbReference type="SMART" id="SM00822">
    <property type="entry name" value="PKS_KR"/>
    <property type="match status" value="1"/>
</dbReference>
<dbReference type="SMART" id="SM00823">
    <property type="entry name" value="PKS_PP"/>
    <property type="match status" value="1"/>
</dbReference>
<evidence type="ECO:0000256" key="18">
    <source>
        <dbReference type="ARBA" id="ARBA00075053"/>
    </source>
</evidence>
<evidence type="ECO:0000256" key="15">
    <source>
        <dbReference type="ARBA" id="ARBA00058455"/>
    </source>
</evidence>
<accession>A0A250IMI6</accession>
<dbReference type="InterPro" id="IPR009081">
    <property type="entry name" value="PP-bd_ACP"/>
</dbReference>
<dbReference type="InterPro" id="IPR014031">
    <property type="entry name" value="Ketoacyl_synth_C"/>
</dbReference>
<evidence type="ECO:0000256" key="6">
    <source>
        <dbReference type="ARBA" id="ARBA00022832"/>
    </source>
</evidence>
<dbReference type="GO" id="GO:0016491">
    <property type="term" value="F:oxidoreductase activity"/>
    <property type="evidence" value="ECO:0007669"/>
    <property type="project" value="UniProtKB-KW"/>
</dbReference>
<dbReference type="InterPro" id="IPR050091">
    <property type="entry name" value="PKS_NRPS_Biosynth_Enz"/>
</dbReference>
<keyword evidence="8" id="KW-0560">Oxidoreductase</keyword>
<evidence type="ECO:0000313" key="25">
    <source>
        <dbReference type="Proteomes" id="UP000217289"/>
    </source>
</evidence>
<evidence type="ECO:0000256" key="8">
    <source>
        <dbReference type="ARBA" id="ARBA00023002"/>
    </source>
</evidence>
<comment type="catalytic activity">
    <reaction evidence="12">
        <text>19-(4-hydroxyphenyl)nonadecanoyl-[(phenol)carboxyphthiodiolenone synthase] + 2 (S)-methylmalonyl-CoA + 3 malonyl-CoA + 5 NADPH + 10 H(+) = C37-(phenol)carboxyphthiodiolenone-[(phenol)carboxyphthiodiolenone synthase] + 5 CO2 + 5 NADP(+) + 5 CoA + 2 H2O</text>
        <dbReference type="Rhea" id="RHEA:57760"/>
        <dbReference type="Rhea" id="RHEA-COMP:14273"/>
        <dbReference type="Rhea" id="RHEA-COMP:14990"/>
        <dbReference type="ChEBI" id="CHEBI:15377"/>
        <dbReference type="ChEBI" id="CHEBI:15378"/>
        <dbReference type="ChEBI" id="CHEBI:16526"/>
        <dbReference type="ChEBI" id="CHEBI:57287"/>
        <dbReference type="ChEBI" id="CHEBI:57327"/>
        <dbReference type="ChEBI" id="CHEBI:57384"/>
        <dbReference type="ChEBI" id="CHEBI:57783"/>
        <dbReference type="ChEBI" id="CHEBI:58349"/>
        <dbReference type="ChEBI" id="CHEBI:133301"/>
        <dbReference type="ChEBI" id="CHEBI:142260"/>
        <dbReference type="EC" id="2.3.1.292"/>
    </reaction>
</comment>
<gene>
    <name evidence="24" type="ORF">MEBOL_005940</name>
</gene>
<evidence type="ECO:0000256" key="12">
    <source>
        <dbReference type="ARBA" id="ARBA00051971"/>
    </source>
</evidence>
<keyword evidence="10" id="KW-0511">Multifunctional enzyme</keyword>
<evidence type="ECO:0000313" key="24">
    <source>
        <dbReference type="EMBL" id="ATB32460.1"/>
    </source>
</evidence>
<dbReference type="InterPro" id="IPR016035">
    <property type="entry name" value="Acyl_Trfase/lysoPLipase"/>
</dbReference>
<evidence type="ECO:0000256" key="1">
    <source>
        <dbReference type="ARBA" id="ARBA00001937"/>
    </source>
</evidence>
<evidence type="ECO:0000256" key="21">
    <source>
        <dbReference type="SAM" id="MobiDB-lite"/>
    </source>
</evidence>
<evidence type="ECO:0000259" key="23">
    <source>
        <dbReference type="PROSITE" id="PS52004"/>
    </source>
</evidence>
<dbReference type="InterPro" id="IPR016036">
    <property type="entry name" value="Malonyl_transacylase_ACP-bd"/>
</dbReference>
<dbReference type="Pfam" id="PF02801">
    <property type="entry name" value="Ketoacyl-synt_C"/>
    <property type="match status" value="1"/>
</dbReference>
<dbReference type="InterPro" id="IPR020841">
    <property type="entry name" value="PKS_Beta-ketoAc_synthase_dom"/>
</dbReference>
<organism evidence="24 25">
    <name type="scientific">Melittangium boletus DSM 14713</name>
    <dbReference type="NCBI Taxonomy" id="1294270"/>
    <lineage>
        <taxon>Bacteria</taxon>
        <taxon>Pseudomonadati</taxon>
        <taxon>Myxococcota</taxon>
        <taxon>Myxococcia</taxon>
        <taxon>Myxococcales</taxon>
        <taxon>Cystobacterineae</taxon>
        <taxon>Archangiaceae</taxon>
        <taxon>Melittangium</taxon>
    </lineage>
</organism>
<feature type="region of interest" description="Disordered" evidence="21">
    <location>
        <begin position="1384"/>
        <end position="1410"/>
    </location>
</feature>
<proteinExistence type="predicted"/>
<keyword evidence="3" id="KW-0596">Phosphopantetheine</keyword>
<evidence type="ECO:0000256" key="14">
    <source>
        <dbReference type="ARBA" id="ARBA00052745"/>
    </source>
</evidence>
<keyword evidence="9" id="KW-0443">Lipid metabolism</keyword>
<comment type="cofactor">
    <cofactor evidence="2">
        <name>pantetheine 4'-phosphate</name>
        <dbReference type="ChEBI" id="CHEBI:47942"/>
    </cofactor>
</comment>
<dbReference type="InterPro" id="IPR036291">
    <property type="entry name" value="NAD(P)-bd_dom_sf"/>
</dbReference>
<evidence type="ECO:0000256" key="16">
    <source>
        <dbReference type="ARBA" id="ARBA00066974"/>
    </source>
</evidence>
<dbReference type="Proteomes" id="UP000217289">
    <property type="component" value="Chromosome"/>
</dbReference>
<name>A0A250IMI6_9BACT</name>
<evidence type="ECO:0000256" key="17">
    <source>
        <dbReference type="ARBA" id="ARBA00073623"/>
    </source>
</evidence>
<keyword evidence="4" id="KW-0597">Phosphoprotein</keyword>
<dbReference type="InterPro" id="IPR057326">
    <property type="entry name" value="KR_dom"/>
</dbReference>
<evidence type="ECO:0000256" key="11">
    <source>
        <dbReference type="ARBA" id="ARBA00050973"/>
    </source>
</evidence>
<dbReference type="SUPFAM" id="SSF53901">
    <property type="entry name" value="Thiolase-like"/>
    <property type="match status" value="1"/>
</dbReference>
<dbReference type="Gene3D" id="3.30.70.3290">
    <property type="match status" value="1"/>
</dbReference>
<dbReference type="Gene3D" id="3.30.70.250">
    <property type="entry name" value="Malonyl-CoA ACP transacylase, ACP-binding"/>
    <property type="match status" value="1"/>
</dbReference>
<dbReference type="InterPro" id="IPR014043">
    <property type="entry name" value="Acyl_transferase_dom"/>
</dbReference>
<evidence type="ECO:0000256" key="7">
    <source>
        <dbReference type="ARBA" id="ARBA00022857"/>
    </source>
</evidence>
<dbReference type="Pfam" id="PF00109">
    <property type="entry name" value="ketoacyl-synt"/>
    <property type="match status" value="1"/>
</dbReference>
<dbReference type="InterPro" id="IPR020806">
    <property type="entry name" value="PKS_PP-bd"/>
</dbReference>
<dbReference type="KEGG" id="mbd:MEBOL_005940"/>
<dbReference type="InterPro" id="IPR014030">
    <property type="entry name" value="Ketoacyl_synth_N"/>
</dbReference>
<comment type="cofactor">
    <cofactor evidence="1">
        <name>NADP(+)</name>
        <dbReference type="ChEBI" id="CHEBI:58349"/>
    </cofactor>
</comment>
<dbReference type="Pfam" id="PF00550">
    <property type="entry name" value="PP-binding"/>
    <property type="match status" value="1"/>
</dbReference>
<evidence type="ECO:0000256" key="3">
    <source>
        <dbReference type="ARBA" id="ARBA00022450"/>
    </source>
</evidence>
<dbReference type="SMART" id="SM00827">
    <property type="entry name" value="PKS_AT"/>
    <property type="match status" value="1"/>
</dbReference>
<comment type="function">
    <text evidence="15">Part of the PpsABCDE complex involved in the biosynthesis of the lipid core common to phthiocerols and phenolphthiocerols by successive additions of malonyl-CoA or methylmalonyl-CoA extender units. PpsA can accept as substrate the activated forms of either icosanoyl (C20), docosanoyl (C22) or lignoceroyl (C24) groups from FadD26, or a (4-hydroxyphenyl)-C17 or (4-hydroxyphenyl)-C19 fatty acyl from FadD29. PpsA initiates the biosynthesis and extends its substrate using a malonyl-CoA extender unit. The PpsB and PpsC proteins add the second and third malonyl-CoA extender units. PpsD adds an (R)-methylmalonyl unit and PpsE adds a second (R)-methylmalonyl unit. The incorporation of the methylmalonyl units results in formation of two branched methyl groups in the elongated product.</text>
</comment>
<feature type="domain" description="Carrier" evidence="22">
    <location>
        <begin position="1409"/>
        <end position="1484"/>
    </location>
</feature>
<dbReference type="RefSeq" id="WP_095980632.1">
    <property type="nucleotide sequence ID" value="NZ_CP022163.1"/>
</dbReference>
<dbReference type="Gene3D" id="3.40.50.720">
    <property type="entry name" value="NAD(P)-binding Rossmann-like Domain"/>
    <property type="match status" value="1"/>
</dbReference>
<sequence length="1493" mass="163361">MSNAQEESQVSEFDIAVVGMSGRFPGARDIDEFWTNLRDGVESITRFSEQELLAQGVEPEVLKDPHFRGAGAYLEDIDQFDAAFFGYTPREAEIAAPQLRFLLETGWSALEHAGYDPERYKGRVGVYAGVGTDFYLLLNVFPNRVALEKMGLGHFQLGAGNAKDFMANRLCFEFNLKGPGVSVQTGCSTSLVATHMACQSLLSRECDMMLVGAATLQPNQKTGYFWYEGGVLSPDGRCQAFDAEAKGTVFGSGVAVVVLKRLTDAIADGDQVYAVIRGSAINNDGSRKADFMAPGVAGQTEVIIEALNAADVSPETISYVEAHGTGTAMGDTIEVSALTQAFRTDTQAKRFCALGSVKPNIGHLDVVAGMSSLIKTVQALRHRQMPPSLHYRVPNPSIDFANSPFFVNDTLREWKAGPTPRRAGVSSFGIGGTNAHVVLEEAPALPPTSASRPWQLLLLSARTPTALESVTQRFATHLRQHPEQPLADVAFTLQQGRRGFSHRRILVCRGREDALSVLDAQDLSRMPSNLMEASERPVAFMFPGGGAQYPDMARELHDSEPVFRQEVERCARFLQPHLGLDLRSLLYPFPDKAEEASRLLQRGLYGLPALFTTEYALARLWLSFGIRPQALIGHSLGEYAAACLAGVFSLEDALTLVLTRARLFESLPSGAMLSVSLPEAHVRSRLAPGLSLAAINAPSLCVVSGPSDAIDSLQRQLSSEGTECHRVRISVSSHSEMVEPILPEFSRVLSSLRFHSPSLPFVSNVTGTWATDEVATPAYWARHLRHTVRFSEGLRTLLSDSSRVLLEVGPGQVLSSLAKQHSRSTPVFSSTRHPQEKQSDSAFLLSTLGRLWMEGVPVDWMGFYAHERRRRVPLPSYPFERQRYWMDPPDAKEATQGKRERMANRETDLADWFHAPSWKQSNTSTPVRGDERVQESASPGRWLFFQDEQGVGEALALELEKAGHQVLTVKPGEGFTHPSPTTFTIDPVSPTDHEALLRHLHERDQRPTAIVHLWNVTGEDNASTPRKRYETAWRQGFQSLRHLAQALGARPANAGEVLPVHVLTSHLQAVTGEESLHPEKALVLGACEALSREYPHLRAHPIDVVTPAKGTPQAARLVRQLFAEVTSGHETNPVALRGPRRWVRSQEPLKLAPATSEPRLRQRGTYLLTGGASGLTRALAEHLARTVQARLVVVGRTELPMSEVQALQTQGAEVLTLRAEPGNLEQYQSVLEQTKTRFGALHGVLHAPEEGEEAGGWELLVLAGALEGQALDFCVLQSSPTAPARGMEGASGLASRELIAALVQQRAQESTWAWIGIDWRGPLEGGAQAVQARKGSVLEALTLTPDEAVRAISRVLGTEAPGCVQVSPVTLRLADRRALTETLSGRHEPEASAPRRLHARPSLPSGYEAPRDETERTIAALWQQTFGIEQVGIRDNFFELGGNSMIASQLRPRLVSALGMELPIRVLFEAPTIAELARLVGDLRRAETSKPEP</sequence>
<dbReference type="InterPro" id="IPR049490">
    <property type="entry name" value="C883_1060-like_KR_N"/>
</dbReference>
<keyword evidence="5" id="KW-0808">Transferase</keyword>
<dbReference type="InterPro" id="IPR001227">
    <property type="entry name" value="Ac_transferase_dom_sf"/>
</dbReference>
<dbReference type="InterPro" id="IPR036736">
    <property type="entry name" value="ACP-like_sf"/>
</dbReference>
<dbReference type="EC" id="2.3.1.292" evidence="16"/>
<dbReference type="GO" id="GO:0031177">
    <property type="term" value="F:phosphopantetheine binding"/>
    <property type="evidence" value="ECO:0007669"/>
    <property type="project" value="InterPro"/>
</dbReference>
<dbReference type="Pfam" id="PF22621">
    <property type="entry name" value="CurL-like_PKS_C"/>
    <property type="match status" value="1"/>
</dbReference>
<dbReference type="FunFam" id="3.40.47.10:FF:000042">
    <property type="entry name" value="Polyketide synthase Pks13"/>
    <property type="match status" value="1"/>
</dbReference>
<dbReference type="FunFam" id="1.10.1200.10:FF:000005">
    <property type="entry name" value="Nonribosomal peptide synthetase 1"/>
    <property type="match status" value="1"/>
</dbReference>
<dbReference type="Pfam" id="PF00698">
    <property type="entry name" value="Acyl_transf_1"/>
    <property type="match status" value="1"/>
</dbReference>
<dbReference type="Gene3D" id="1.10.1200.10">
    <property type="entry name" value="ACP-like"/>
    <property type="match status" value="1"/>
</dbReference>
<dbReference type="SMART" id="SM00825">
    <property type="entry name" value="PKS_KS"/>
    <property type="match status" value="1"/>
</dbReference>
<keyword evidence="7" id="KW-0521">NADP</keyword>
<dbReference type="Pfam" id="PF08659">
    <property type="entry name" value="KR"/>
    <property type="match status" value="1"/>
</dbReference>
<feature type="domain" description="Ketosynthase family 3 (KS3)" evidence="23">
    <location>
        <begin position="12"/>
        <end position="441"/>
    </location>
</feature>
<dbReference type="Gene3D" id="3.40.366.10">
    <property type="entry name" value="Malonyl-Coenzyme A Acyl Carrier Protein, domain 2"/>
    <property type="match status" value="1"/>
</dbReference>
<dbReference type="SUPFAM" id="SSF55048">
    <property type="entry name" value="Probable ACP-binding domain of malonyl-CoA ACP transacylase"/>
    <property type="match status" value="1"/>
</dbReference>
<reference evidence="24 25" key="1">
    <citation type="submission" date="2017-06" db="EMBL/GenBank/DDBJ databases">
        <authorList>
            <person name="Kim H.J."/>
            <person name="Triplett B.A."/>
        </authorList>
    </citation>
    <scope>NUCLEOTIDE SEQUENCE [LARGE SCALE GENOMIC DNA]</scope>
    <source>
        <strain evidence="24 25">DSM 14713</strain>
    </source>
</reference>
<keyword evidence="6" id="KW-0276">Fatty acid metabolism</keyword>
<protein>
    <recommendedName>
        <fullName evidence="17">Phenolphthiocerol/phthiocerol polyketide synthase subunit E</fullName>
        <ecNumber evidence="16">2.3.1.292</ecNumber>
    </recommendedName>
    <alternativeName>
        <fullName evidence="19">(Phenol)carboxyphthiodiolenone synthase subunit E</fullName>
    </alternativeName>
    <alternativeName>
        <fullName evidence="20">Beta-ketoacyl-acyl-carrier-protein synthase I</fullName>
    </alternativeName>
    <alternativeName>
        <fullName evidence="18">Phthiocerol synthesis polyketide synthase type I PpsE</fullName>
    </alternativeName>
</protein>
<dbReference type="InterPro" id="IPR016039">
    <property type="entry name" value="Thiolase-like"/>
</dbReference>
<dbReference type="GO" id="GO:0004312">
    <property type="term" value="F:fatty acid synthase activity"/>
    <property type="evidence" value="ECO:0007669"/>
    <property type="project" value="TreeGrafter"/>
</dbReference>
<dbReference type="Pfam" id="PF21394">
    <property type="entry name" value="Beta-ketacyl_N"/>
    <property type="match status" value="1"/>
</dbReference>
<dbReference type="EMBL" id="CP022163">
    <property type="protein sequence ID" value="ATB32460.1"/>
    <property type="molecule type" value="Genomic_DNA"/>
</dbReference>
<evidence type="ECO:0000256" key="10">
    <source>
        <dbReference type="ARBA" id="ARBA00023268"/>
    </source>
</evidence>
<dbReference type="OrthoDB" id="7617297at2"/>
<comment type="catalytic activity">
    <reaction evidence="11">
        <text>17-(4-hydroxyphenyl)heptadecanoyl-[(phenol)carboxyphthiodiolenone synthase] + 2 (S)-methylmalonyl-CoA + 3 malonyl-CoA + 5 NADPH + 10 H(+) = C35-(phenol)carboxyphthiodiolenone-[(phenol)carboxyphthiodiolenone synthase] + 5 CO2 + 5 NADP(+) + 5 CoA + 2 H2O</text>
        <dbReference type="Rhea" id="RHEA:57756"/>
        <dbReference type="Rhea" id="RHEA-COMP:14272"/>
        <dbReference type="Rhea" id="RHEA-COMP:14989"/>
        <dbReference type="ChEBI" id="CHEBI:15377"/>
        <dbReference type="ChEBI" id="CHEBI:15378"/>
        <dbReference type="ChEBI" id="CHEBI:16526"/>
        <dbReference type="ChEBI" id="CHEBI:57287"/>
        <dbReference type="ChEBI" id="CHEBI:57327"/>
        <dbReference type="ChEBI" id="CHEBI:57384"/>
        <dbReference type="ChEBI" id="CHEBI:57783"/>
        <dbReference type="ChEBI" id="CHEBI:58349"/>
        <dbReference type="ChEBI" id="CHEBI:133300"/>
        <dbReference type="ChEBI" id="CHEBI:142259"/>
        <dbReference type="EC" id="2.3.1.292"/>
    </reaction>
</comment>
<evidence type="ECO:0000256" key="9">
    <source>
        <dbReference type="ARBA" id="ARBA00023098"/>
    </source>
</evidence>